<dbReference type="EMBL" id="CAMAPF010001134">
    <property type="protein sequence ID" value="CAH9147561.1"/>
    <property type="molecule type" value="Genomic_DNA"/>
</dbReference>
<proteinExistence type="predicted"/>
<evidence type="ECO:0000313" key="3">
    <source>
        <dbReference type="Proteomes" id="UP001152523"/>
    </source>
</evidence>
<name>A0AAV0GHY0_9ASTE</name>
<comment type="caution">
    <text evidence="2">The sequence shown here is derived from an EMBL/GenBank/DDBJ whole genome shotgun (WGS) entry which is preliminary data.</text>
</comment>
<feature type="compositionally biased region" description="Pro residues" evidence="1">
    <location>
        <begin position="67"/>
        <end position="81"/>
    </location>
</feature>
<reference evidence="2" key="1">
    <citation type="submission" date="2022-07" db="EMBL/GenBank/DDBJ databases">
        <authorList>
            <person name="Macas J."/>
            <person name="Novak P."/>
            <person name="Neumann P."/>
        </authorList>
    </citation>
    <scope>NUCLEOTIDE SEQUENCE</scope>
</reference>
<dbReference type="Proteomes" id="UP001152523">
    <property type="component" value="Unassembled WGS sequence"/>
</dbReference>
<protein>
    <submittedName>
        <fullName evidence="2">Uncharacterized protein</fullName>
    </submittedName>
</protein>
<feature type="region of interest" description="Disordered" evidence="1">
    <location>
        <begin position="152"/>
        <end position="177"/>
    </location>
</feature>
<feature type="compositionally biased region" description="Gly residues" evidence="1">
    <location>
        <begin position="167"/>
        <end position="177"/>
    </location>
</feature>
<dbReference type="AlphaFoldDB" id="A0AAV0GHY0"/>
<gene>
    <name evidence="2" type="ORF">CEPIT_LOCUS43835</name>
</gene>
<accession>A0AAV0GHY0</accession>
<sequence>MEAEQTLLHQQQDDAVSIQPAFGAHVDAGQQGHVAAYRGRGGRGRGGRGRGYRGRGRHQPHQSYGPPAAPTQFPQPGPRPTPAGGVPFPRPNGASGFSSAEGILGSVPPPVVCQICFSAGHSALQCPSHFSQPSAPALVAPTGETNDALWYPDSGASAHMTSSEGQNFGGGSASGTS</sequence>
<feature type="compositionally biased region" description="Basic residues" evidence="1">
    <location>
        <begin position="40"/>
        <end position="60"/>
    </location>
</feature>
<keyword evidence="3" id="KW-1185">Reference proteome</keyword>
<feature type="region of interest" description="Disordered" evidence="1">
    <location>
        <begin position="36"/>
        <end position="101"/>
    </location>
</feature>
<evidence type="ECO:0000256" key="1">
    <source>
        <dbReference type="SAM" id="MobiDB-lite"/>
    </source>
</evidence>
<evidence type="ECO:0000313" key="2">
    <source>
        <dbReference type="EMBL" id="CAH9147561.1"/>
    </source>
</evidence>
<organism evidence="2 3">
    <name type="scientific">Cuscuta epithymum</name>
    <dbReference type="NCBI Taxonomy" id="186058"/>
    <lineage>
        <taxon>Eukaryota</taxon>
        <taxon>Viridiplantae</taxon>
        <taxon>Streptophyta</taxon>
        <taxon>Embryophyta</taxon>
        <taxon>Tracheophyta</taxon>
        <taxon>Spermatophyta</taxon>
        <taxon>Magnoliopsida</taxon>
        <taxon>eudicotyledons</taxon>
        <taxon>Gunneridae</taxon>
        <taxon>Pentapetalae</taxon>
        <taxon>asterids</taxon>
        <taxon>lamiids</taxon>
        <taxon>Solanales</taxon>
        <taxon>Convolvulaceae</taxon>
        <taxon>Cuscuteae</taxon>
        <taxon>Cuscuta</taxon>
        <taxon>Cuscuta subgen. Cuscuta</taxon>
    </lineage>
</organism>